<sequence length="837" mass="89508">MEIKFDYRFDTEGFFTEERRIALNLAGNIWSNLIQDDFTEVPANTEITIQNPQTGATETIVLEEAIEDLVIFVGVSPEPFNGVGTESNNSLAQAQYHGDDIQGDIFQRRISGDFRGEGVVTDFEPWVGTISLATNPDREWDFSLDNPNPDRVDFVSVALREIGRVLGVGTAPIFDSLAADGAFNGVNAREVNNGNPIPLEANLDYIAADFTGESLILDSDIISDRRSPTDLDLAILADIGYQIAGFTKQGSHPEIGTAEGDFIFGAAIDERLNGLAGNDEIQGNSGNDTLLGDEGNDTLFGNAGEDELLGGVGNDSLLGEAGDDLLFGGAEADILLGDIGNDTIRGDNDNDTLLGGEGNDSLLGNSDEDELRGDVGDDVLRGGDGSDTLFGQVGNDTIEGGRNNDTLIGETGSDRFELGFNFGSDRINDFINGEDKIAVSARYNFETDTYDLNEPSEIIAAITDTGTVSDSTDLFTEITLRDTSTVIVVNDEPLTTEDIEIYFPFQSQVIPTASGFTIQFNQDFNSNNINLYQGTNPDADIPDVRLVSDSTGKVITGSLLARESDRSLTFIKNDGVLAPDDYTLTLFSRGDGFTSSTGELLDGDVDGIAGDNFVTQFTVEETEQRVLSLDDFSRGIGQRINSSLDSEGIAISLDNGAEVTQVDFTFVYDANIITVEDVTVNPELGEDWTLTTKDLSNQGTAIISLSGTTPLTSGEIDLVQLQASIPNTASINRSGILYLEAVELNNGEIAAIGDSAYQQVAYLGDSNGDLNYTAVDAYQISQLATGISNGLTNFARTNPQIVADINGDGVISAFDSYLVSQKGMGATVDFIPDIPVD</sequence>
<dbReference type="InterPro" id="IPR001343">
    <property type="entry name" value="Hemolysn_Ca-bd"/>
</dbReference>
<dbReference type="InterPro" id="IPR002105">
    <property type="entry name" value="Dockerin_1_rpt"/>
</dbReference>
<keyword evidence="2" id="KW-0964">Secreted</keyword>
<evidence type="ECO:0000313" key="5">
    <source>
        <dbReference type="Proteomes" id="UP000320055"/>
    </source>
</evidence>
<evidence type="ECO:0000256" key="2">
    <source>
        <dbReference type="ARBA" id="ARBA00022525"/>
    </source>
</evidence>
<dbReference type="InterPro" id="IPR050557">
    <property type="entry name" value="RTX_toxin/Mannuronan_C5-epim"/>
</dbReference>
<dbReference type="GO" id="GO:0000272">
    <property type="term" value="P:polysaccharide catabolic process"/>
    <property type="evidence" value="ECO:0007669"/>
    <property type="project" value="InterPro"/>
</dbReference>
<dbReference type="PRINTS" id="PR00313">
    <property type="entry name" value="CABNDNGRPT"/>
</dbReference>
<dbReference type="AlphaFoldDB" id="A0A563W1C7"/>
<dbReference type="Pfam" id="PF00353">
    <property type="entry name" value="HemolysinCabind"/>
    <property type="match status" value="3"/>
</dbReference>
<dbReference type="GO" id="GO:0004553">
    <property type="term" value="F:hydrolase activity, hydrolyzing O-glycosyl compounds"/>
    <property type="evidence" value="ECO:0007669"/>
    <property type="project" value="InterPro"/>
</dbReference>
<dbReference type="Pfam" id="PF00404">
    <property type="entry name" value="Dockerin_1"/>
    <property type="match status" value="1"/>
</dbReference>
<evidence type="ECO:0000256" key="3">
    <source>
        <dbReference type="SAM" id="MobiDB-lite"/>
    </source>
</evidence>
<evidence type="ECO:0008006" key="6">
    <source>
        <dbReference type="Google" id="ProtNLM"/>
    </source>
</evidence>
<comment type="subcellular location">
    <subcellularLocation>
        <location evidence="1">Secreted</location>
    </subcellularLocation>
</comment>
<reference evidence="4 5" key="1">
    <citation type="submission" date="2019-01" db="EMBL/GenBank/DDBJ databases">
        <authorList>
            <person name="Brito A."/>
        </authorList>
    </citation>
    <scope>NUCLEOTIDE SEQUENCE [LARGE SCALE GENOMIC DNA]</scope>
    <source>
        <strain evidence="4">1</strain>
    </source>
</reference>
<dbReference type="Gene3D" id="2.150.10.10">
    <property type="entry name" value="Serralysin-like metalloprotease, C-terminal"/>
    <property type="match status" value="3"/>
</dbReference>
<dbReference type="PROSITE" id="PS00330">
    <property type="entry name" value="HEMOLYSIN_CALCIUM"/>
    <property type="match status" value="3"/>
</dbReference>
<dbReference type="PANTHER" id="PTHR38340:SF1">
    <property type="entry name" value="S-LAYER PROTEIN"/>
    <property type="match status" value="1"/>
</dbReference>
<dbReference type="GO" id="GO:0005509">
    <property type="term" value="F:calcium ion binding"/>
    <property type="evidence" value="ECO:0007669"/>
    <property type="project" value="InterPro"/>
</dbReference>
<dbReference type="EMBL" id="CAACVJ010000557">
    <property type="protein sequence ID" value="VEP17435.1"/>
    <property type="molecule type" value="Genomic_DNA"/>
</dbReference>
<accession>A0A563W1C7</accession>
<dbReference type="GO" id="GO:0005576">
    <property type="term" value="C:extracellular region"/>
    <property type="evidence" value="ECO:0007669"/>
    <property type="project" value="UniProtKB-SubCell"/>
</dbReference>
<dbReference type="RefSeq" id="WP_144867073.1">
    <property type="nucleotide sequence ID" value="NZ_LR213819.1"/>
</dbReference>
<dbReference type="SUPFAM" id="SSF51120">
    <property type="entry name" value="beta-Roll"/>
    <property type="match status" value="2"/>
</dbReference>
<gene>
    <name evidence="4" type="ORF">H1P_600026</name>
</gene>
<dbReference type="InterPro" id="IPR018511">
    <property type="entry name" value="Hemolysin-typ_Ca-bd_CS"/>
</dbReference>
<evidence type="ECO:0000313" key="4">
    <source>
        <dbReference type="EMBL" id="VEP17435.1"/>
    </source>
</evidence>
<evidence type="ECO:0000256" key="1">
    <source>
        <dbReference type="ARBA" id="ARBA00004613"/>
    </source>
</evidence>
<dbReference type="Proteomes" id="UP000320055">
    <property type="component" value="Unassembled WGS sequence"/>
</dbReference>
<dbReference type="OrthoDB" id="561585at2"/>
<dbReference type="InterPro" id="IPR011049">
    <property type="entry name" value="Serralysin-like_metalloprot_C"/>
</dbReference>
<organism evidence="4 5">
    <name type="scientific">Hyella patelloides LEGE 07179</name>
    <dbReference type="NCBI Taxonomy" id="945734"/>
    <lineage>
        <taxon>Bacteria</taxon>
        <taxon>Bacillati</taxon>
        <taxon>Cyanobacteriota</taxon>
        <taxon>Cyanophyceae</taxon>
        <taxon>Pleurocapsales</taxon>
        <taxon>Hyellaceae</taxon>
        <taxon>Hyella</taxon>
    </lineage>
</organism>
<dbReference type="InterPro" id="IPR036439">
    <property type="entry name" value="Dockerin_dom_sf"/>
</dbReference>
<name>A0A563W1C7_9CYAN</name>
<proteinExistence type="predicted"/>
<dbReference type="SUPFAM" id="SSF63446">
    <property type="entry name" value="Type I dockerin domain"/>
    <property type="match status" value="1"/>
</dbReference>
<feature type="region of interest" description="Disordered" evidence="3">
    <location>
        <begin position="350"/>
        <end position="370"/>
    </location>
</feature>
<protein>
    <recommendedName>
        <fullName evidence="6">Dockerin domain-containing protein</fullName>
    </recommendedName>
</protein>
<dbReference type="Gene3D" id="1.10.1330.10">
    <property type="entry name" value="Dockerin domain"/>
    <property type="match status" value="1"/>
</dbReference>
<keyword evidence="5" id="KW-1185">Reference proteome</keyword>
<dbReference type="PANTHER" id="PTHR38340">
    <property type="entry name" value="S-LAYER PROTEIN"/>
    <property type="match status" value="1"/>
</dbReference>